<dbReference type="RefSeq" id="WP_114366577.1">
    <property type="nucleotide sequence ID" value="NZ_BHZF01000002.1"/>
</dbReference>
<dbReference type="InterPro" id="IPR000835">
    <property type="entry name" value="HTH_MarR-typ"/>
</dbReference>
<dbReference type="GO" id="GO:0003700">
    <property type="term" value="F:DNA-binding transcription factor activity"/>
    <property type="evidence" value="ECO:0007669"/>
    <property type="project" value="InterPro"/>
</dbReference>
<dbReference type="Proteomes" id="UP000253517">
    <property type="component" value="Unassembled WGS sequence"/>
</dbReference>
<evidence type="ECO:0000256" key="3">
    <source>
        <dbReference type="ARBA" id="ARBA00023163"/>
    </source>
</evidence>
<evidence type="ECO:0000313" key="6">
    <source>
        <dbReference type="Proteomes" id="UP000253517"/>
    </source>
</evidence>
<protein>
    <submittedName>
        <fullName evidence="5">DNA-binding MarR family transcriptional regulator</fullName>
    </submittedName>
</protein>
<dbReference type="SUPFAM" id="SSF46785">
    <property type="entry name" value="Winged helix' DNA-binding domain"/>
    <property type="match status" value="1"/>
</dbReference>
<dbReference type="Gene3D" id="1.10.10.10">
    <property type="entry name" value="Winged helix-like DNA-binding domain superfamily/Winged helix DNA-binding domain"/>
    <property type="match status" value="1"/>
</dbReference>
<dbReference type="Pfam" id="PF01047">
    <property type="entry name" value="MarR"/>
    <property type="match status" value="1"/>
</dbReference>
<name>A0A368ZVT4_9FLAO</name>
<reference evidence="5 6" key="1">
    <citation type="submission" date="2018-07" db="EMBL/GenBank/DDBJ databases">
        <title>Genomic Encyclopedia of Type Strains, Phase IV (KMG-IV): sequencing the most valuable type-strain genomes for metagenomic binning, comparative biology and taxonomic classification.</title>
        <authorList>
            <person name="Goeker M."/>
        </authorList>
    </citation>
    <scope>NUCLEOTIDE SEQUENCE [LARGE SCALE GENOMIC DNA]</scope>
    <source>
        <strain evidence="5 6">DSM 21410</strain>
    </source>
</reference>
<proteinExistence type="predicted"/>
<dbReference type="SMART" id="SM00347">
    <property type="entry name" value="HTH_MARR"/>
    <property type="match status" value="1"/>
</dbReference>
<keyword evidence="2 5" id="KW-0238">DNA-binding</keyword>
<dbReference type="InterPro" id="IPR036390">
    <property type="entry name" value="WH_DNA-bd_sf"/>
</dbReference>
<dbReference type="PROSITE" id="PS50995">
    <property type="entry name" value="HTH_MARR_2"/>
    <property type="match status" value="1"/>
</dbReference>
<keyword evidence="6" id="KW-1185">Reference proteome</keyword>
<dbReference type="PANTHER" id="PTHR42756">
    <property type="entry name" value="TRANSCRIPTIONAL REGULATOR, MARR"/>
    <property type="match status" value="1"/>
</dbReference>
<dbReference type="EMBL" id="QPJS01000008">
    <property type="protein sequence ID" value="RCX01122.1"/>
    <property type="molecule type" value="Genomic_DNA"/>
</dbReference>
<accession>A0A368ZVT4</accession>
<feature type="domain" description="HTH marR-type" evidence="4">
    <location>
        <begin position="1"/>
        <end position="136"/>
    </location>
</feature>
<keyword evidence="1" id="KW-0805">Transcription regulation</keyword>
<organism evidence="5 6">
    <name type="scientific">Schleiferia thermophila</name>
    <dbReference type="NCBI Taxonomy" id="884107"/>
    <lineage>
        <taxon>Bacteria</taxon>
        <taxon>Pseudomonadati</taxon>
        <taxon>Bacteroidota</taxon>
        <taxon>Flavobacteriia</taxon>
        <taxon>Flavobacteriales</taxon>
        <taxon>Schleiferiaceae</taxon>
        <taxon>Schleiferia</taxon>
    </lineage>
</organism>
<dbReference type="InterPro" id="IPR036388">
    <property type="entry name" value="WH-like_DNA-bd_sf"/>
</dbReference>
<comment type="caution">
    <text evidence="5">The sequence shown here is derived from an EMBL/GenBank/DDBJ whole genome shotgun (WGS) entry which is preliminary data.</text>
</comment>
<dbReference type="PANTHER" id="PTHR42756:SF1">
    <property type="entry name" value="TRANSCRIPTIONAL REPRESSOR OF EMRAB OPERON"/>
    <property type="match status" value="1"/>
</dbReference>
<dbReference type="AlphaFoldDB" id="A0A368ZVT4"/>
<gene>
    <name evidence="5" type="ORF">DES35_10827</name>
</gene>
<evidence type="ECO:0000259" key="4">
    <source>
        <dbReference type="PROSITE" id="PS50995"/>
    </source>
</evidence>
<evidence type="ECO:0000256" key="2">
    <source>
        <dbReference type="ARBA" id="ARBA00023125"/>
    </source>
</evidence>
<dbReference type="PRINTS" id="PR00598">
    <property type="entry name" value="HTHMARR"/>
</dbReference>
<evidence type="ECO:0000256" key="1">
    <source>
        <dbReference type="ARBA" id="ARBA00023015"/>
    </source>
</evidence>
<dbReference type="GO" id="GO:0003677">
    <property type="term" value="F:DNA binding"/>
    <property type="evidence" value="ECO:0007669"/>
    <property type="project" value="UniProtKB-KW"/>
</dbReference>
<evidence type="ECO:0000313" key="5">
    <source>
        <dbReference type="EMBL" id="RCX01122.1"/>
    </source>
</evidence>
<dbReference type="InterPro" id="IPR023187">
    <property type="entry name" value="Tscrpt_reg_MarR-type_CS"/>
</dbReference>
<sequence>MKPEETIDFQIKFAWQYISRFYNDIAAKYNTTWASGNVLLNIDLQNGTPATALGPKMGMEATSLSRILKNLESKGLIVKEPHPTDKRVVIIKLTAEGLEKREEARQAVKAFNNHIMSKLTPEQLKTFFEVIQIIVKEIESKNIRIHAPGKILL</sequence>
<keyword evidence="3" id="KW-0804">Transcription</keyword>
<dbReference type="PROSITE" id="PS01117">
    <property type="entry name" value="HTH_MARR_1"/>
    <property type="match status" value="1"/>
</dbReference>